<keyword evidence="2" id="KW-1185">Reference proteome</keyword>
<dbReference type="InterPro" id="IPR036397">
    <property type="entry name" value="RNaseH_sf"/>
</dbReference>
<accession>A0ABM1S9F8</accession>
<dbReference type="GeneID" id="111085537"/>
<dbReference type="Gene3D" id="3.30.420.10">
    <property type="entry name" value="Ribonuclease H-like superfamily/Ribonuclease H"/>
    <property type="match status" value="1"/>
</dbReference>
<proteinExistence type="predicted"/>
<evidence type="ECO:0000313" key="3">
    <source>
        <dbReference type="RefSeq" id="XP_022240263.1"/>
    </source>
</evidence>
<evidence type="ECO:0000313" key="2">
    <source>
        <dbReference type="Proteomes" id="UP000694941"/>
    </source>
</evidence>
<dbReference type="RefSeq" id="XP_022240263.1">
    <property type="nucleotide sequence ID" value="XM_022384555.1"/>
</dbReference>
<protein>
    <submittedName>
        <fullName evidence="3">Uncharacterized protein LOC111085537</fullName>
    </submittedName>
</protein>
<dbReference type="SUPFAM" id="SSF53098">
    <property type="entry name" value="Ribonuclease H-like"/>
    <property type="match status" value="1"/>
</dbReference>
<evidence type="ECO:0000259" key="1">
    <source>
        <dbReference type="PROSITE" id="PS50994"/>
    </source>
</evidence>
<dbReference type="PROSITE" id="PS50994">
    <property type="entry name" value="INTEGRASE"/>
    <property type="match status" value="1"/>
</dbReference>
<gene>
    <name evidence="3" type="primary">LOC111085537</name>
</gene>
<dbReference type="PANTHER" id="PTHR38681:SF1">
    <property type="entry name" value="RETROVIRUS-RELATED POL POLYPROTEIN FROM TRANSPOSON 412-LIKE PROTEIN"/>
    <property type="match status" value="1"/>
</dbReference>
<dbReference type="Proteomes" id="UP000694941">
    <property type="component" value="Unplaced"/>
</dbReference>
<sequence>MKQNSERRNPLLCRVQHLTVDKNAEKSDAEVEISPMMQEEETPVVSHNVLAFDLTNYEPDHIRNQRLNEHNERLDIRFFQQVVYQLGAKQIKSSAYHPELQGALERFHSTLKNMMQTYCLDNEKDWNEGVNLLLSAVRESVQETLGFSPFELVSGHLVRGPLKLLKEQLLEDNPKELHLLDYVSKFRSRLLCAYELAPENMKSSQVKNVYDRKAEVLSW</sequence>
<feature type="domain" description="Integrase catalytic" evidence="1">
    <location>
        <begin position="31"/>
        <end position="157"/>
    </location>
</feature>
<organism evidence="2 3">
    <name type="scientific">Limulus polyphemus</name>
    <name type="common">Atlantic horseshoe crab</name>
    <dbReference type="NCBI Taxonomy" id="6850"/>
    <lineage>
        <taxon>Eukaryota</taxon>
        <taxon>Metazoa</taxon>
        <taxon>Ecdysozoa</taxon>
        <taxon>Arthropoda</taxon>
        <taxon>Chelicerata</taxon>
        <taxon>Merostomata</taxon>
        <taxon>Xiphosura</taxon>
        <taxon>Limulidae</taxon>
        <taxon>Limulus</taxon>
    </lineage>
</organism>
<dbReference type="PANTHER" id="PTHR38681">
    <property type="entry name" value="RETROVIRUS-RELATED POL POLYPROTEIN FROM TRANSPOSON 412-LIKE PROTEIN-RELATED"/>
    <property type="match status" value="1"/>
</dbReference>
<name>A0ABM1S9F8_LIMPO</name>
<dbReference type="InterPro" id="IPR001584">
    <property type="entry name" value="Integrase_cat-core"/>
</dbReference>
<reference evidence="3" key="1">
    <citation type="submission" date="2025-08" db="UniProtKB">
        <authorList>
            <consortium name="RefSeq"/>
        </authorList>
    </citation>
    <scope>IDENTIFICATION</scope>
    <source>
        <tissue evidence="3">Muscle</tissue>
    </source>
</reference>
<dbReference type="InterPro" id="IPR012337">
    <property type="entry name" value="RNaseH-like_sf"/>
</dbReference>